<evidence type="ECO:0000313" key="3">
    <source>
        <dbReference type="EMBL" id="CAG2251727.1"/>
    </source>
</evidence>
<feature type="region of interest" description="Disordered" evidence="1">
    <location>
        <begin position="202"/>
        <end position="236"/>
    </location>
</feature>
<feature type="domain" description="Domain of unknown function with conserved HDNR motif" evidence="2">
    <location>
        <begin position="134"/>
        <end position="234"/>
    </location>
</feature>
<dbReference type="Pfam" id="PF15115">
    <property type="entry name" value="HDNR"/>
    <property type="match status" value="1"/>
</dbReference>
<dbReference type="InterPro" id="IPR029369">
    <property type="entry name" value="HDNR"/>
</dbReference>
<protein>
    <recommendedName>
        <fullName evidence="2">Domain of unknown function with conserved HDNR motif domain-containing protein</fullName>
    </recommendedName>
</protein>
<dbReference type="OrthoDB" id="10003408at2759"/>
<sequence>MGRGRQFVPSVDPDGSWFVHRGSSSAKLERTCDTSTGSMMNAQFVEPGKPAPPPEPFRAKTMLRRSDKRRYVITVDRIVDGHNCAKIKKDGKVVYYLMELLDHYPAMSYFIRHRQNVVRHKRRPGIHEINYKISNVFSEHDNRHSFQDHGVYFGDGRYDRTLGRKLILPDLRLHHTDNVYLKHNDRVPVNFDLNTSYAVTYQGKPTGEPPVHRRFPKRYKPPSTGPAKLETKTTDWHRSPEVPYKTAMQVMATSQEPFAKHNSWKYSYNGMRRIYPQYDRKEQPVVKNEFNKYGAAFVTGS</sequence>
<proteinExistence type="predicted"/>
<reference evidence="3" key="1">
    <citation type="submission" date="2021-03" db="EMBL/GenBank/DDBJ databases">
        <authorList>
            <person name="Bekaert M."/>
        </authorList>
    </citation>
    <scope>NUCLEOTIDE SEQUENCE</scope>
</reference>
<evidence type="ECO:0000259" key="2">
    <source>
        <dbReference type="Pfam" id="PF15115"/>
    </source>
</evidence>
<organism evidence="3 4">
    <name type="scientific">Mytilus edulis</name>
    <name type="common">Blue mussel</name>
    <dbReference type="NCBI Taxonomy" id="6550"/>
    <lineage>
        <taxon>Eukaryota</taxon>
        <taxon>Metazoa</taxon>
        <taxon>Spiralia</taxon>
        <taxon>Lophotrochozoa</taxon>
        <taxon>Mollusca</taxon>
        <taxon>Bivalvia</taxon>
        <taxon>Autobranchia</taxon>
        <taxon>Pteriomorphia</taxon>
        <taxon>Mytilida</taxon>
        <taxon>Mytiloidea</taxon>
        <taxon>Mytilidae</taxon>
        <taxon>Mytilinae</taxon>
        <taxon>Mytilus</taxon>
    </lineage>
</organism>
<dbReference type="Proteomes" id="UP000683360">
    <property type="component" value="Unassembled WGS sequence"/>
</dbReference>
<accession>A0A8S3VDM4</accession>
<evidence type="ECO:0000313" key="4">
    <source>
        <dbReference type="Proteomes" id="UP000683360"/>
    </source>
</evidence>
<dbReference type="PANTHER" id="PTHR35440">
    <property type="entry name" value="TESTIS-EXPRESSED PROTEIN 36"/>
    <property type="match status" value="1"/>
</dbReference>
<comment type="caution">
    <text evidence="3">The sequence shown here is derived from an EMBL/GenBank/DDBJ whole genome shotgun (WGS) entry which is preliminary data.</text>
</comment>
<name>A0A8S3VDM4_MYTED</name>
<evidence type="ECO:0000256" key="1">
    <source>
        <dbReference type="SAM" id="MobiDB-lite"/>
    </source>
</evidence>
<keyword evidence="4" id="KW-1185">Reference proteome</keyword>
<dbReference type="PANTHER" id="PTHR35440:SF1">
    <property type="entry name" value="TESTIS-EXPRESSED PROTEIN 36"/>
    <property type="match status" value="1"/>
</dbReference>
<dbReference type="AlphaFoldDB" id="A0A8S3VDM4"/>
<dbReference type="EMBL" id="CAJPWZ010003097">
    <property type="protein sequence ID" value="CAG2251727.1"/>
    <property type="molecule type" value="Genomic_DNA"/>
</dbReference>
<gene>
    <name evidence="3" type="ORF">MEDL_63332</name>
</gene>